<evidence type="ECO:0000313" key="8">
    <source>
        <dbReference type="Proteomes" id="UP000694865"/>
    </source>
</evidence>
<dbReference type="RefSeq" id="XP_006824664.1">
    <property type="nucleotide sequence ID" value="XM_006824601.1"/>
</dbReference>
<keyword evidence="6" id="KW-0687">Ribonucleoprotein</keyword>
<name>A0ABM0MXC3_SACKO</name>
<organism evidence="8 9">
    <name type="scientific">Saccoglossus kowalevskii</name>
    <name type="common">Acorn worm</name>
    <dbReference type="NCBI Taxonomy" id="10224"/>
    <lineage>
        <taxon>Eukaryota</taxon>
        <taxon>Metazoa</taxon>
        <taxon>Hemichordata</taxon>
        <taxon>Enteropneusta</taxon>
        <taxon>Harrimaniidae</taxon>
        <taxon>Saccoglossus</taxon>
    </lineage>
</organism>
<keyword evidence="8" id="KW-1185">Reference proteome</keyword>
<evidence type="ECO:0000256" key="5">
    <source>
        <dbReference type="ARBA" id="ARBA00023128"/>
    </source>
</evidence>
<dbReference type="Proteomes" id="UP000694865">
    <property type="component" value="Unplaced"/>
</dbReference>
<comment type="subcellular location">
    <subcellularLocation>
        <location evidence="1">Mitochondrion</location>
    </subcellularLocation>
</comment>
<keyword evidence="4" id="KW-0689">Ribosomal protein</keyword>
<evidence type="ECO:0000256" key="2">
    <source>
        <dbReference type="ARBA" id="ARBA00005556"/>
    </source>
</evidence>
<evidence type="ECO:0000256" key="3">
    <source>
        <dbReference type="ARBA" id="ARBA00022946"/>
    </source>
</evidence>
<gene>
    <name evidence="9" type="primary">LOC102810341</name>
</gene>
<comment type="similarity">
    <text evidence="2">Belongs to the mitochondrion-specific ribosomal protein mL42 family.</text>
</comment>
<protein>
    <recommendedName>
        <fullName evidence="7">Large ribosomal subunit protein mL42</fullName>
    </recommendedName>
</protein>
<reference evidence="9" key="1">
    <citation type="submission" date="2025-08" db="UniProtKB">
        <authorList>
            <consortium name="RefSeq"/>
        </authorList>
    </citation>
    <scope>IDENTIFICATION</scope>
    <source>
        <tissue evidence="9">Testes</tissue>
    </source>
</reference>
<proteinExistence type="inferred from homology"/>
<evidence type="ECO:0000256" key="4">
    <source>
        <dbReference type="ARBA" id="ARBA00022980"/>
    </source>
</evidence>
<dbReference type="PANTHER" id="PTHR13450">
    <property type="entry name" value="MITOCHONDRIAL 39S RIBOSOMAL PROTEIN L42"/>
    <property type="match status" value="1"/>
</dbReference>
<accession>A0ABM0MXC3</accession>
<keyword evidence="5" id="KW-0496">Mitochondrion</keyword>
<evidence type="ECO:0000313" key="9">
    <source>
        <dbReference type="RefSeq" id="XP_006824664.1"/>
    </source>
</evidence>
<evidence type="ECO:0000256" key="1">
    <source>
        <dbReference type="ARBA" id="ARBA00004173"/>
    </source>
</evidence>
<feature type="non-terminal residue" evidence="9">
    <location>
        <position position="111"/>
    </location>
</feature>
<sequence length="111" mass="13152">MSNYVKTEKQGEEIFDGVHRLGFIRWYSSVNTNPEIVVSKDGQMVVCYHPSTPFPYEHSRPLPRPDPARPEETHENVLKKQFVQYLHKERAGPDEKELAKMFHTTKHRWYP</sequence>
<evidence type="ECO:0000256" key="7">
    <source>
        <dbReference type="ARBA" id="ARBA00035189"/>
    </source>
</evidence>
<dbReference type="PANTHER" id="PTHR13450:SF4">
    <property type="entry name" value="LARGE RIBOSOMAL SUBUNIT PROTEIN ML42"/>
    <property type="match status" value="1"/>
</dbReference>
<evidence type="ECO:0000256" key="6">
    <source>
        <dbReference type="ARBA" id="ARBA00023274"/>
    </source>
</evidence>
<keyword evidence="3" id="KW-0809">Transit peptide</keyword>
<dbReference type="Pfam" id="PF10210">
    <property type="entry name" value="MRP-S32"/>
    <property type="match status" value="1"/>
</dbReference>
<dbReference type="GeneID" id="102810341"/>
<dbReference type="InterPro" id="IPR019346">
    <property type="entry name" value="Ribosomal_mL42"/>
</dbReference>